<sequence>MGRSHHPGHLHRGIMTSVLERIERAGLELPPSNTSKPAKLKRIGQDGNTLYLSGTGPWHGPTLLFSGKLGHDLDQEVGYQAARATALNQVRILLDAGYDVDRIRWVKVNGFINCTPDFHHPSEVLNGFTDVIVAAFGEERGLSARTACGVASIPWNMPLEVEAVCALEDAE</sequence>
<protein>
    <recommendedName>
        <fullName evidence="1">Endoribonuclease L-PSP/chorismate mutase-like domain-containing protein</fullName>
    </recommendedName>
</protein>
<accession>A0A2A5IYU1</accession>
<feature type="domain" description="Endoribonuclease L-PSP/chorismate mutase-like" evidence="1">
    <location>
        <begin position="21"/>
        <end position="146"/>
    </location>
</feature>
<dbReference type="Pfam" id="PF14588">
    <property type="entry name" value="YjgF_endoribonc"/>
    <property type="match status" value="1"/>
</dbReference>
<dbReference type="SUPFAM" id="SSF55298">
    <property type="entry name" value="YjgF-like"/>
    <property type="match status" value="1"/>
</dbReference>
<evidence type="ECO:0000259" key="1">
    <source>
        <dbReference type="Pfam" id="PF14588"/>
    </source>
</evidence>
<dbReference type="InterPro" id="IPR035959">
    <property type="entry name" value="RutC-like_sf"/>
</dbReference>
<dbReference type="EMBL" id="NOVD01000092">
    <property type="protein sequence ID" value="PCK21911.1"/>
    <property type="molecule type" value="Genomic_DNA"/>
</dbReference>
<reference evidence="2 3" key="1">
    <citation type="submission" date="2017-07" db="EMBL/GenBank/DDBJ databases">
        <title>Draft sequence of Rhodococcus enclensis 23b-28.</title>
        <authorList>
            <person name="Besaury L."/>
            <person name="Sancelme M."/>
            <person name="Amato P."/>
            <person name="Lallement A."/>
            <person name="Delort A.-M."/>
        </authorList>
    </citation>
    <scope>NUCLEOTIDE SEQUENCE [LARGE SCALE GENOMIC DNA]</scope>
    <source>
        <strain evidence="2 3">23b-28</strain>
    </source>
</reference>
<dbReference type="PANTHER" id="PTHR43760">
    <property type="entry name" value="ENDORIBONUCLEASE-RELATED"/>
    <property type="match status" value="1"/>
</dbReference>
<dbReference type="Gene3D" id="3.30.1330.40">
    <property type="entry name" value="RutC-like"/>
    <property type="match status" value="1"/>
</dbReference>
<proteinExistence type="predicted"/>
<comment type="caution">
    <text evidence="2">The sequence shown here is derived from an EMBL/GenBank/DDBJ whole genome shotgun (WGS) entry which is preliminary data.</text>
</comment>
<dbReference type="CDD" id="cd02199">
    <property type="entry name" value="YjgF_YER057c_UK114_like_1"/>
    <property type="match status" value="1"/>
</dbReference>
<name>A0A2A5IYU1_RHOSG</name>
<dbReference type="AlphaFoldDB" id="A0A2A5IYU1"/>
<evidence type="ECO:0000313" key="2">
    <source>
        <dbReference type="EMBL" id="PCK21911.1"/>
    </source>
</evidence>
<evidence type="ECO:0000313" key="3">
    <source>
        <dbReference type="Proteomes" id="UP000230886"/>
    </source>
</evidence>
<organism evidence="2 3">
    <name type="scientific">Rhodococcus qingshengii</name>
    <dbReference type="NCBI Taxonomy" id="334542"/>
    <lineage>
        <taxon>Bacteria</taxon>
        <taxon>Bacillati</taxon>
        <taxon>Actinomycetota</taxon>
        <taxon>Actinomycetes</taxon>
        <taxon>Mycobacteriales</taxon>
        <taxon>Nocardiaceae</taxon>
        <taxon>Rhodococcus</taxon>
        <taxon>Rhodococcus erythropolis group</taxon>
    </lineage>
</organism>
<dbReference type="Proteomes" id="UP000230886">
    <property type="component" value="Unassembled WGS sequence"/>
</dbReference>
<dbReference type="PANTHER" id="PTHR43760:SF1">
    <property type="entry name" value="ENDORIBONUCLEASE L-PSP_CHORISMATE MUTASE-LIKE DOMAIN-CONTAINING PROTEIN"/>
    <property type="match status" value="1"/>
</dbReference>
<dbReference type="InterPro" id="IPR013813">
    <property type="entry name" value="Endoribo_LPSP/chorism_mut-like"/>
</dbReference>
<gene>
    <name evidence="2" type="ORF">CHR55_33415</name>
</gene>